<feature type="region of interest" description="Disordered" evidence="1">
    <location>
        <begin position="51"/>
        <end position="84"/>
    </location>
</feature>
<organism evidence="4">
    <name type="scientific">Gongylonema pulchrum</name>
    <dbReference type="NCBI Taxonomy" id="637853"/>
    <lineage>
        <taxon>Eukaryota</taxon>
        <taxon>Metazoa</taxon>
        <taxon>Ecdysozoa</taxon>
        <taxon>Nematoda</taxon>
        <taxon>Chromadorea</taxon>
        <taxon>Rhabditida</taxon>
        <taxon>Spirurina</taxon>
        <taxon>Spiruromorpha</taxon>
        <taxon>Spiruroidea</taxon>
        <taxon>Gongylonematidae</taxon>
        <taxon>Gongylonema</taxon>
    </lineage>
</organism>
<dbReference type="Proteomes" id="UP000271098">
    <property type="component" value="Unassembled WGS sequence"/>
</dbReference>
<feature type="compositionally biased region" description="Polar residues" evidence="1">
    <location>
        <begin position="1"/>
        <end position="13"/>
    </location>
</feature>
<evidence type="ECO:0000256" key="1">
    <source>
        <dbReference type="SAM" id="MobiDB-lite"/>
    </source>
</evidence>
<sequence>MSGDLEQSSSADDQPTAAKRSLSDTGIFEEEGVVSMTNTECLRAMVDLAAGIQSPPPSTQQGGAGNGEMNQGEAATAAAGDESSSVDTGLLMRLGLSKSDLLPSSPLHQKHKFLGQQQQQQQQLQQFSGGGAIRSHLMTNAPIPIALDTTKSVRLVLPAIFISYRTVSKRLPTGEVVKVRTTRKCVDTPVAPHMLPTTSLPSSVSAPVTVASATATISDTRAIVSFRDLTATPDISDERAAAELKFKRDAALARLVIRTKAFNLVKLPEFKVNYQSFS</sequence>
<dbReference type="AlphaFoldDB" id="A0A183E2E3"/>
<dbReference type="WBParaSite" id="GPUH_0001515401-mRNA-1">
    <property type="protein sequence ID" value="GPUH_0001515401-mRNA-1"/>
    <property type="gene ID" value="GPUH_0001515401"/>
</dbReference>
<feature type="region of interest" description="Disordered" evidence="1">
    <location>
        <begin position="1"/>
        <end position="24"/>
    </location>
</feature>
<gene>
    <name evidence="2" type="ORF">GPUH_LOCUS15134</name>
</gene>
<dbReference type="OrthoDB" id="5873825at2759"/>
<evidence type="ECO:0000313" key="3">
    <source>
        <dbReference type="Proteomes" id="UP000271098"/>
    </source>
</evidence>
<name>A0A183E2E3_9BILA</name>
<dbReference type="EMBL" id="UYRT01082064">
    <property type="protein sequence ID" value="VDN25431.1"/>
    <property type="molecule type" value="Genomic_DNA"/>
</dbReference>
<reference evidence="4" key="1">
    <citation type="submission" date="2016-06" db="UniProtKB">
        <authorList>
            <consortium name="WormBaseParasite"/>
        </authorList>
    </citation>
    <scope>IDENTIFICATION</scope>
</reference>
<reference evidence="2 3" key="2">
    <citation type="submission" date="2018-11" db="EMBL/GenBank/DDBJ databases">
        <authorList>
            <consortium name="Pathogen Informatics"/>
        </authorList>
    </citation>
    <scope>NUCLEOTIDE SEQUENCE [LARGE SCALE GENOMIC DNA]</scope>
</reference>
<keyword evidence="3" id="KW-1185">Reference proteome</keyword>
<accession>A0A183E2E3</accession>
<proteinExistence type="predicted"/>
<protein>
    <submittedName>
        <fullName evidence="4">DM domain-containing protein</fullName>
    </submittedName>
</protein>
<evidence type="ECO:0000313" key="4">
    <source>
        <dbReference type="WBParaSite" id="GPUH_0001515401-mRNA-1"/>
    </source>
</evidence>
<evidence type="ECO:0000313" key="2">
    <source>
        <dbReference type="EMBL" id="VDN25431.1"/>
    </source>
</evidence>